<dbReference type="Proteomes" id="UP000223139">
    <property type="component" value="Segment"/>
</dbReference>
<gene>
    <name evidence="1" type="ORF">KPNN53_039</name>
</gene>
<evidence type="ECO:0000313" key="2">
    <source>
        <dbReference type="Proteomes" id="UP000223139"/>
    </source>
</evidence>
<protein>
    <recommendedName>
        <fullName evidence="3">Tail fiber protein</fullName>
    </recommendedName>
</protein>
<evidence type="ECO:0000313" key="1">
    <source>
        <dbReference type="EMBL" id="ASW27580.1"/>
    </source>
</evidence>
<sequence length="260" mass="27386">MAQKTAPNLGMTYGWDLGESGWKPGMDANMKKLDAIVGAAVLAIANSPSVTDDGTRYIVGTSPSGAFAGQAGKLAVRVEGAWEFYTPRAGWSVYNLANGTAYRYTGSAWIIPAIAIPAQPFLEVSGPGTETFDNTAWVKVPLTVIASDTADGWDATANTDYIIPQAGMYQIQGIVRPARTGSNPFPDSTAFAVGVGATPADGDDVAWAVSPDVAGAQFTLQVAVLRRYNVGDRVSLFVKHSATSPVAISRARLRVLRLTD</sequence>
<name>A0A248XD01_9CAUD</name>
<accession>A0A248XD01</accession>
<dbReference type="Pfam" id="PF10983">
    <property type="entry name" value="DUF2793"/>
    <property type="match status" value="1"/>
</dbReference>
<dbReference type="EMBL" id="MF476924">
    <property type="protein sequence ID" value="ASW27580.1"/>
    <property type="molecule type" value="Genomic_DNA"/>
</dbReference>
<proteinExistence type="predicted"/>
<dbReference type="InterPro" id="IPR021251">
    <property type="entry name" value="DUF2793"/>
</dbReference>
<evidence type="ECO:0008006" key="3">
    <source>
        <dbReference type="Google" id="ProtNLM"/>
    </source>
</evidence>
<reference evidence="1 2" key="1">
    <citation type="submission" date="2017-07" db="EMBL/GenBank/DDBJ databases">
        <title>Complete Genome Sequence of the Klebsiella phage YMC15/11/N53_KPN_BP.</title>
        <authorList>
            <person name="Jeon J."/>
            <person name="Yong D."/>
            <person name="Lee K."/>
        </authorList>
    </citation>
    <scope>NUCLEOTIDE SEQUENCE [LARGE SCALE GENOMIC DNA]</scope>
</reference>
<organism evidence="1 2">
    <name type="scientific">Klebsiella phage YMC15/11/N53_KPN_BP</name>
    <dbReference type="NCBI Taxonomy" id="2026101"/>
    <lineage>
        <taxon>Viruses</taxon>
        <taxon>Duplodnaviria</taxon>
        <taxon>Heunggongvirae</taxon>
        <taxon>Uroviricota</taxon>
        <taxon>Caudoviricetes</taxon>
        <taxon>Casjensviridae</taxon>
        <taxon>Yonseivirus</taxon>
        <taxon>Yonseivirus N137</taxon>
    </lineage>
</organism>